<evidence type="ECO:0000256" key="7">
    <source>
        <dbReference type="ARBA" id="ARBA00034078"/>
    </source>
</evidence>
<dbReference type="AlphaFoldDB" id="A0A2S5TAH0"/>
<evidence type="ECO:0000313" key="11">
    <source>
        <dbReference type="EMBL" id="PPE71837.1"/>
    </source>
</evidence>
<keyword evidence="12" id="KW-1185">Reference proteome</keyword>
<dbReference type="Pfam" id="PF04324">
    <property type="entry name" value="Fer2_BFD"/>
    <property type="match status" value="1"/>
</dbReference>
<comment type="cofactor">
    <cofactor evidence="7">
        <name>[2Fe-2S] cluster</name>
        <dbReference type="ChEBI" id="CHEBI:190135"/>
    </cofactor>
</comment>
<dbReference type="OrthoDB" id="9815350at2"/>
<keyword evidence="5" id="KW-0408">Iron</keyword>
<dbReference type="InterPro" id="IPR041854">
    <property type="entry name" value="BFD-like_2Fe2S-bd_dom_sf"/>
</dbReference>
<name>A0A2S5TAH0_9GAMM</name>
<evidence type="ECO:0000256" key="1">
    <source>
        <dbReference type="ARBA" id="ARBA00022448"/>
    </source>
</evidence>
<evidence type="ECO:0000259" key="10">
    <source>
        <dbReference type="Pfam" id="PF04324"/>
    </source>
</evidence>
<dbReference type="InterPro" id="IPR052371">
    <property type="entry name" value="BFD-associated_ferredoxin"/>
</dbReference>
<organism evidence="11 12">
    <name type="scientific">Solimonas fluminis</name>
    <dbReference type="NCBI Taxonomy" id="2086571"/>
    <lineage>
        <taxon>Bacteria</taxon>
        <taxon>Pseudomonadati</taxon>
        <taxon>Pseudomonadota</taxon>
        <taxon>Gammaproteobacteria</taxon>
        <taxon>Nevskiales</taxon>
        <taxon>Nevskiaceae</taxon>
        <taxon>Solimonas</taxon>
    </lineage>
</organism>
<evidence type="ECO:0000256" key="9">
    <source>
        <dbReference type="ARBA" id="ARBA00046332"/>
    </source>
</evidence>
<sequence>MIVCVCKAVSDRHIRRSVAAGEVVSLRDLTRELGLGTCCGKCVPAAREVLGEALAAQPASPALLMPAAANQPVVLSA</sequence>
<proteinExistence type="inferred from homology"/>
<dbReference type="Proteomes" id="UP000238220">
    <property type="component" value="Unassembled WGS sequence"/>
</dbReference>
<dbReference type="GO" id="GO:0051537">
    <property type="term" value="F:2 iron, 2 sulfur cluster binding"/>
    <property type="evidence" value="ECO:0007669"/>
    <property type="project" value="UniProtKB-KW"/>
</dbReference>
<keyword evidence="1" id="KW-0813">Transport</keyword>
<protein>
    <recommendedName>
        <fullName evidence="8">Bacterioferritin-associated ferredoxin</fullName>
    </recommendedName>
</protein>
<reference evidence="11 12" key="1">
    <citation type="submission" date="2018-02" db="EMBL/GenBank/DDBJ databases">
        <title>Genome sequencing of Solimonas sp. HR-BB.</title>
        <authorList>
            <person name="Lee Y."/>
            <person name="Jeon C.O."/>
        </authorList>
    </citation>
    <scope>NUCLEOTIDE SEQUENCE [LARGE SCALE GENOMIC DNA]</scope>
    <source>
        <strain evidence="11 12">HR-BB</strain>
    </source>
</reference>
<evidence type="ECO:0000256" key="3">
    <source>
        <dbReference type="ARBA" id="ARBA00022723"/>
    </source>
</evidence>
<evidence type="ECO:0000256" key="6">
    <source>
        <dbReference type="ARBA" id="ARBA00023014"/>
    </source>
</evidence>
<evidence type="ECO:0000256" key="5">
    <source>
        <dbReference type="ARBA" id="ARBA00023004"/>
    </source>
</evidence>
<keyword evidence="2" id="KW-0001">2Fe-2S</keyword>
<keyword evidence="4" id="KW-0249">Electron transport</keyword>
<dbReference type="Gene3D" id="1.10.10.1100">
    <property type="entry name" value="BFD-like [2Fe-2S]-binding domain"/>
    <property type="match status" value="1"/>
</dbReference>
<comment type="caution">
    <text evidence="11">The sequence shown here is derived from an EMBL/GenBank/DDBJ whole genome shotgun (WGS) entry which is preliminary data.</text>
</comment>
<dbReference type="EMBL" id="PSNW01000021">
    <property type="protein sequence ID" value="PPE71837.1"/>
    <property type="molecule type" value="Genomic_DNA"/>
</dbReference>
<dbReference type="GO" id="GO:0046872">
    <property type="term" value="F:metal ion binding"/>
    <property type="evidence" value="ECO:0007669"/>
    <property type="project" value="UniProtKB-KW"/>
</dbReference>
<keyword evidence="3" id="KW-0479">Metal-binding</keyword>
<keyword evidence="6" id="KW-0411">Iron-sulfur</keyword>
<evidence type="ECO:0000256" key="4">
    <source>
        <dbReference type="ARBA" id="ARBA00022982"/>
    </source>
</evidence>
<dbReference type="PANTHER" id="PTHR37424">
    <property type="entry name" value="BACTERIOFERRITIN-ASSOCIATED FERREDOXIN"/>
    <property type="match status" value="1"/>
</dbReference>
<dbReference type="PANTHER" id="PTHR37424:SF1">
    <property type="entry name" value="BACTERIOFERRITIN-ASSOCIATED FERREDOXIN"/>
    <property type="match status" value="1"/>
</dbReference>
<comment type="similarity">
    <text evidence="9">Belongs to the Bfd family.</text>
</comment>
<dbReference type="InterPro" id="IPR007419">
    <property type="entry name" value="BFD-like_2Fe2S-bd_dom"/>
</dbReference>
<evidence type="ECO:0000313" key="12">
    <source>
        <dbReference type="Proteomes" id="UP000238220"/>
    </source>
</evidence>
<accession>A0A2S5TAH0</accession>
<gene>
    <name evidence="11" type="ORF">C3942_21560</name>
</gene>
<evidence type="ECO:0000256" key="2">
    <source>
        <dbReference type="ARBA" id="ARBA00022714"/>
    </source>
</evidence>
<evidence type="ECO:0000256" key="8">
    <source>
        <dbReference type="ARBA" id="ARBA00039386"/>
    </source>
</evidence>
<feature type="domain" description="BFD-like [2Fe-2S]-binding" evidence="10">
    <location>
        <begin position="2"/>
        <end position="51"/>
    </location>
</feature>